<accession>A0ABW8YGH3</accession>
<dbReference type="CDD" id="cd01104">
    <property type="entry name" value="HTH_MlrA-CarA"/>
    <property type="match status" value="1"/>
</dbReference>
<name>A0ABW8YGH3_9FLAO</name>
<dbReference type="Pfam" id="PF13411">
    <property type="entry name" value="MerR_1"/>
    <property type="match status" value="1"/>
</dbReference>
<evidence type="ECO:0000256" key="4">
    <source>
        <dbReference type="ARBA" id="ARBA00023163"/>
    </source>
</evidence>
<keyword evidence="3" id="KW-0238">DNA-binding</keyword>
<evidence type="ECO:0000256" key="3">
    <source>
        <dbReference type="ARBA" id="ARBA00023125"/>
    </source>
</evidence>
<dbReference type="EMBL" id="JBELQB010000016">
    <property type="protein sequence ID" value="MFL9839153.1"/>
    <property type="molecule type" value="Genomic_DNA"/>
</dbReference>
<dbReference type="Gene3D" id="3.40.50.280">
    <property type="entry name" value="Cobalamin-binding domain"/>
    <property type="match status" value="1"/>
</dbReference>
<keyword evidence="1" id="KW-0678">Repressor</keyword>
<dbReference type="RefSeq" id="WP_408076103.1">
    <property type="nucleotide sequence ID" value="NZ_JBELQB010000016.1"/>
</dbReference>
<keyword evidence="4" id="KW-0804">Transcription</keyword>
<sequence>MNTIKNVFNIKDLENLSGIKAHTIRIWEKRYNILEPMRTDTNIRFYDIENLQKLLNITTLHNFGYKISAISKMPAEKLPVLVKEILSKNNLADHVLNNFKLSMMNFDQALFLNTYNSLLQEKSFREIFHEFFIPLLSEIGYLWQTNTITPAHEHFISYLIKQKLASNTEKIQITPPSKTDRTYVLYLPQNEIHELGLMFLNYELVLNGYKTVYLGESVPLDNLRDVKTYFNKITFITYSTIAPDNNEISNYVNNLKQQVVNDNDTRLYIFGRNGKFLDQDILNNNIKVFESIAEFTNSI</sequence>
<dbReference type="SMART" id="SM00422">
    <property type="entry name" value="HTH_MERR"/>
    <property type="match status" value="1"/>
</dbReference>
<dbReference type="PROSITE" id="PS50937">
    <property type="entry name" value="HTH_MERR_2"/>
    <property type="match status" value="1"/>
</dbReference>
<evidence type="ECO:0000256" key="1">
    <source>
        <dbReference type="ARBA" id="ARBA00022491"/>
    </source>
</evidence>
<dbReference type="InterPro" id="IPR009061">
    <property type="entry name" value="DNA-bd_dom_put_sf"/>
</dbReference>
<protein>
    <submittedName>
        <fullName evidence="6">MerR family transcriptional regulator</fullName>
    </submittedName>
</protein>
<evidence type="ECO:0000313" key="7">
    <source>
        <dbReference type="Proteomes" id="UP001629059"/>
    </source>
</evidence>
<dbReference type="Proteomes" id="UP001629059">
    <property type="component" value="Unassembled WGS sequence"/>
</dbReference>
<evidence type="ECO:0000313" key="6">
    <source>
        <dbReference type="EMBL" id="MFL9839153.1"/>
    </source>
</evidence>
<feature type="domain" description="HTH merR-type" evidence="5">
    <location>
        <begin position="7"/>
        <end position="76"/>
    </location>
</feature>
<dbReference type="InterPro" id="IPR047057">
    <property type="entry name" value="MerR_fam"/>
</dbReference>
<dbReference type="Pfam" id="PF02607">
    <property type="entry name" value="B12-binding_2"/>
    <property type="match status" value="1"/>
</dbReference>
<evidence type="ECO:0000259" key="5">
    <source>
        <dbReference type="PROSITE" id="PS50937"/>
    </source>
</evidence>
<evidence type="ECO:0000256" key="2">
    <source>
        <dbReference type="ARBA" id="ARBA00023015"/>
    </source>
</evidence>
<dbReference type="InterPro" id="IPR003759">
    <property type="entry name" value="Cbl-bd_cap"/>
</dbReference>
<keyword evidence="7" id="KW-1185">Reference proteome</keyword>
<dbReference type="Gene3D" id="1.10.1240.10">
    <property type="entry name" value="Methionine synthase domain"/>
    <property type="match status" value="1"/>
</dbReference>
<proteinExistence type="predicted"/>
<gene>
    <name evidence="6" type="ORF">ABS768_16715</name>
</gene>
<dbReference type="SUPFAM" id="SSF46955">
    <property type="entry name" value="Putative DNA-binding domain"/>
    <property type="match status" value="1"/>
</dbReference>
<dbReference type="PANTHER" id="PTHR30204:SF69">
    <property type="entry name" value="MERR-FAMILY TRANSCRIPTIONAL REGULATOR"/>
    <property type="match status" value="1"/>
</dbReference>
<dbReference type="PANTHER" id="PTHR30204">
    <property type="entry name" value="REDOX-CYCLING DRUG-SENSING TRANSCRIPTIONAL ACTIVATOR SOXR"/>
    <property type="match status" value="1"/>
</dbReference>
<dbReference type="Gene3D" id="1.10.1660.10">
    <property type="match status" value="1"/>
</dbReference>
<dbReference type="InterPro" id="IPR000551">
    <property type="entry name" value="MerR-type_HTH_dom"/>
</dbReference>
<keyword evidence="2" id="KW-0805">Transcription regulation</keyword>
<comment type="caution">
    <text evidence="6">The sequence shown here is derived from an EMBL/GenBank/DDBJ whole genome shotgun (WGS) entry which is preliminary data.</text>
</comment>
<dbReference type="SUPFAM" id="SSF52242">
    <property type="entry name" value="Cobalamin (vitamin B12)-binding domain"/>
    <property type="match status" value="1"/>
</dbReference>
<organism evidence="6 7">
    <name type="scientific">Flavobacterium rhizophilum</name>
    <dbReference type="NCBI Taxonomy" id="3163296"/>
    <lineage>
        <taxon>Bacteria</taxon>
        <taxon>Pseudomonadati</taxon>
        <taxon>Bacteroidota</taxon>
        <taxon>Flavobacteriia</taxon>
        <taxon>Flavobacteriales</taxon>
        <taxon>Flavobacteriaceae</taxon>
        <taxon>Flavobacterium</taxon>
    </lineage>
</organism>
<dbReference type="InterPro" id="IPR036724">
    <property type="entry name" value="Cobalamin-bd_sf"/>
</dbReference>
<dbReference type="InterPro" id="IPR036594">
    <property type="entry name" value="Meth_synthase_dom"/>
</dbReference>
<reference evidence="6 7" key="1">
    <citation type="submission" date="2024-06" db="EMBL/GenBank/DDBJ databases">
        <authorList>
            <person name="Kaempfer P."/>
            <person name="Viver T."/>
        </authorList>
    </citation>
    <scope>NUCLEOTIDE SEQUENCE [LARGE SCALE GENOMIC DNA]</scope>
    <source>
        <strain evidence="6 7">ST-75</strain>
    </source>
</reference>